<comment type="caution">
    <text evidence="3">The sequence shown here is derived from an EMBL/GenBank/DDBJ whole genome shotgun (WGS) entry which is preliminary data.</text>
</comment>
<dbReference type="AlphaFoldDB" id="A0A0F9IMB7"/>
<dbReference type="SUPFAM" id="SSF55112">
    <property type="entry name" value="Formylmethanofuran:tetrahydromethanopterin formyltransferase"/>
    <property type="match status" value="2"/>
</dbReference>
<evidence type="ECO:0008006" key="4">
    <source>
        <dbReference type="Google" id="ProtNLM"/>
    </source>
</evidence>
<dbReference type="InterPro" id="IPR023447">
    <property type="entry name" value="ForMFR_H4MPT_ForTrfase_fd-like"/>
</dbReference>
<evidence type="ECO:0000259" key="2">
    <source>
        <dbReference type="Pfam" id="PF02741"/>
    </source>
</evidence>
<sequence>MVLKMAKVEDTYCEAFEGLCVQLQITAQDTEFLNRAVNSFTALPFTVFGDVEGGIVRWLREDETIDGRVGAVVQLWVTGSGKKATAKFYDQLGRRIRQGILVVPTTAVFDFYPQITEDKFKMMDNVGHCGDGYEEVIDNYSRKLISVPIMMGYDFLIEEELSYAKGIMGGNFWLFCNSVSSGIKVGREAVRIFSEIDNVCDTFNVCSAGSKPETNFPEIGPSTNHPYCPTLKSRLSSEEFKVPNAVLSIPEIVFNALDLETIKKAMVSVIEGIIDMDGLIMISSGNYGGKLGKYNIFLRELGLKDKYFI</sequence>
<evidence type="ECO:0000313" key="3">
    <source>
        <dbReference type="EMBL" id="KKM44450.1"/>
    </source>
</evidence>
<organism evidence="3">
    <name type="scientific">marine sediment metagenome</name>
    <dbReference type="NCBI Taxonomy" id="412755"/>
    <lineage>
        <taxon>unclassified sequences</taxon>
        <taxon>metagenomes</taxon>
        <taxon>ecological metagenomes</taxon>
    </lineage>
</organism>
<dbReference type="InterPro" id="IPR002770">
    <property type="entry name" value="ForMFR_H4MPT_ForTrfase_C"/>
</dbReference>
<dbReference type="Pfam" id="PF02741">
    <property type="entry name" value="FTR_C"/>
    <property type="match status" value="1"/>
</dbReference>
<accession>A0A0F9IMB7</accession>
<evidence type="ECO:0000259" key="1">
    <source>
        <dbReference type="Pfam" id="PF01913"/>
    </source>
</evidence>
<dbReference type="GO" id="GO:0016740">
    <property type="term" value="F:transferase activity"/>
    <property type="evidence" value="ECO:0007669"/>
    <property type="project" value="InterPro"/>
</dbReference>
<feature type="domain" description="Formylmethanofuran: tetrahydromethanopterin formyltransferase Ftr N-terminal" evidence="1">
    <location>
        <begin position="3"/>
        <end position="149"/>
    </location>
</feature>
<proteinExistence type="predicted"/>
<name>A0A0F9IMB7_9ZZZZ</name>
<feature type="domain" description="Formylmethanofuran: tetrahydromethanopterin formyltransferase Ftr C-terminal" evidence="2">
    <location>
        <begin position="154"/>
        <end position="301"/>
    </location>
</feature>
<gene>
    <name evidence="3" type="ORF">LCGC14_1561630</name>
</gene>
<dbReference type="GO" id="GO:0006730">
    <property type="term" value="P:one-carbon metabolic process"/>
    <property type="evidence" value="ECO:0007669"/>
    <property type="project" value="InterPro"/>
</dbReference>
<protein>
    <recommendedName>
        <fullName evidence="4">Formylmethanofuran--tetrahydromethanopterin N-formyltransferase</fullName>
    </recommendedName>
</protein>
<dbReference type="Gene3D" id="3.30.70.520">
    <property type="match status" value="2"/>
</dbReference>
<dbReference type="InterPro" id="IPR022667">
    <property type="entry name" value="ForMFR_H4MPT_ForTrfase_N"/>
</dbReference>
<reference evidence="3" key="1">
    <citation type="journal article" date="2015" name="Nature">
        <title>Complex archaea that bridge the gap between prokaryotes and eukaryotes.</title>
        <authorList>
            <person name="Spang A."/>
            <person name="Saw J.H."/>
            <person name="Jorgensen S.L."/>
            <person name="Zaremba-Niedzwiedzka K."/>
            <person name="Martijn J."/>
            <person name="Lind A.E."/>
            <person name="van Eijk R."/>
            <person name="Schleper C."/>
            <person name="Guy L."/>
            <person name="Ettema T.J."/>
        </authorList>
    </citation>
    <scope>NUCLEOTIDE SEQUENCE</scope>
</reference>
<dbReference type="Pfam" id="PF01913">
    <property type="entry name" value="FTR"/>
    <property type="match status" value="1"/>
</dbReference>
<dbReference type="EMBL" id="LAZR01012071">
    <property type="protein sequence ID" value="KKM44450.1"/>
    <property type="molecule type" value="Genomic_DNA"/>
</dbReference>